<evidence type="ECO:0000313" key="3">
    <source>
        <dbReference type="EMBL" id="CAH2243706.1"/>
    </source>
</evidence>
<keyword evidence="4" id="KW-1185">Reference proteome</keyword>
<dbReference type="Pfam" id="PF00629">
    <property type="entry name" value="MAM"/>
    <property type="match status" value="1"/>
</dbReference>
<name>A0A8S4RXR5_9NEOP</name>
<dbReference type="EMBL" id="CAKXAJ010025764">
    <property type="protein sequence ID" value="CAH2243706.1"/>
    <property type="molecule type" value="Genomic_DNA"/>
</dbReference>
<keyword evidence="1" id="KW-0732">Signal</keyword>
<dbReference type="InterPro" id="IPR013320">
    <property type="entry name" value="ConA-like_dom_sf"/>
</dbReference>
<dbReference type="SMART" id="SM00137">
    <property type="entry name" value="MAM"/>
    <property type="match status" value="1"/>
</dbReference>
<dbReference type="OrthoDB" id="6107927at2759"/>
<dbReference type="GO" id="GO:0016020">
    <property type="term" value="C:membrane"/>
    <property type="evidence" value="ECO:0007669"/>
    <property type="project" value="InterPro"/>
</dbReference>
<dbReference type="Proteomes" id="UP000838756">
    <property type="component" value="Unassembled WGS sequence"/>
</dbReference>
<evidence type="ECO:0000259" key="2">
    <source>
        <dbReference type="PROSITE" id="PS50060"/>
    </source>
</evidence>
<feature type="signal peptide" evidence="1">
    <location>
        <begin position="1"/>
        <end position="17"/>
    </location>
</feature>
<dbReference type="AlphaFoldDB" id="A0A8S4RXR5"/>
<evidence type="ECO:0000256" key="1">
    <source>
        <dbReference type="SAM" id="SignalP"/>
    </source>
</evidence>
<dbReference type="InterPro" id="IPR000998">
    <property type="entry name" value="MAM_dom"/>
</dbReference>
<gene>
    <name evidence="3" type="primary">jg8766</name>
    <name evidence="3" type="ORF">PAEG_LOCUS19805</name>
</gene>
<protein>
    <submittedName>
        <fullName evidence="3">Jg8766 protein</fullName>
    </submittedName>
</protein>
<evidence type="ECO:0000313" key="4">
    <source>
        <dbReference type="Proteomes" id="UP000838756"/>
    </source>
</evidence>
<accession>A0A8S4RXR5</accession>
<dbReference type="PROSITE" id="PS50060">
    <property type="entry name" value="MAM_2"/>
    <property type="match status" value="1"/>
</dbReference>
<organism evidence="3 4">
    <name type="scientific">Pararge aegeria aegeria</name>
    <dbReference type="NCBI Taxonomy" id="348720"/>
    <lineage>
        <taxon>Eukaryota</taxon>
        <taxon>Metazoa</taxon>
        <taxon>Ecdysozoa</taxon>
        <taxon>Arthropoda</taxon>
        <taxon>Hexapoda</taxon>
        <taxon>Insecta</taxon>
        <taxon>Pterygota</taxon>
        <taxon>Neoptera</taxon>
        <taxon>Endopterygota</taxon>
        <taxon>Lepidoptera</taxon>
        <taxon>Glossata</taxon>
        <taxon>Ditrysia</taxon>
        <taxon>Papilionoidea</taxon>
        <taxon>Nymphalidae</taxon>
        <taxon>Satyrinae</taxon>
        <taxon>Satyrini</taxon>
        <taxon>Parargina</taxon>
        <taxon>Pararge</taxon>
    </lineage>
</organism>
<sequence length="238" mass="27024">MFAPCLLLILFIATLNADESLRCDFTNGSFCGWSNDPQATEDNIWSESLRCDFTNGSFCGWSNDPQATEDNIWSASQYNFIKTSLYNVIEPARLLSPMYDRALEETGCFSLRFTMSVDQNLKFPTLRIYQRPEYIDLEKFIQYNEEAKKKYLLFEIKANLDKFFFNAVPSLGKFDDNFQIIIEGNSASYYAYLAIDNVAILQGTDCASAVSSARFPPSPPAYNVEEFYVHTTTAAPTS</sequence>
<proteinExistence type="predicted"/>
<feature type="chain" id="PRO_5035757783" evidence="1">
    <location>
        <begin position="18"/>
        <end position="238"/>
    </location>
</feature>
<feature type="domain" description="MAM" evidence="2">
    <location>
        <begin position="21"/>
        <end position="208"/>
    </location>
</feature>
<reference evidence="3" key="1">
    <citation type="submission" date="2022-03" db="EMBL/GenBank/DDBJ databases">
        <authorList>
            <person name="Lindestad O."/>
        </authorList>
    </citation>
    <scope>NUCLEOTIDE SEQUENCE</scope>
</reference>
<dbReference type="Gene3D" id="2.60.120.200">
    <property type="match status" value="1"/>
</dbReference>
<dbReference type="SUPFAM" id="SSF49899">
    <property type="entry name" value="Concanavalin A-like lectins/glucanases"/>
    <property type="match status" value="1"/>
</dbReference>
<comment type="caution">
    <text evidence="3">The sequence shown here is derived from an EMBL/GenBank/DDBJ whole genome shotgun (WGS) entry which is preliminary data.</text>
</comment>